<dbReference type="EMBL" id="LNQR01000145">
    <property type="protein sequence ID" value="KWT74455.1"/>
    <property type="molecule type" value="Genomic_DNA"/>
</dbReference>
<gene>
    <name evidence="1" type="ORF">ASN18_3338</name>
</gene>
<evidence type="ECO:0000313" key="2">
    <source>
        <dbReference type="Proteomes" id="UP000060487"/>
    </source>
</evidence>
<protein>
    <submittedName>
        <fullName evidence="1">Uncharacterized protein</fullName>
    </submittedName>
</protein>
<evidence type="ECO:0000313" key="1">
    <source>
        <dbReference type="EMBL" id="KWT74455.1"/>
    </source>
</evidence>
<name>A0ABR5SAZ9_9BACT</name>
<accession>A0ABR5SAZ9</accession>
<keyword evidence="2" id="KW-1185">Reference proteome</keyword>
<dbReference type="Proteomes" id="UP000060487">
    <property type="component" value="Unassembled WGS sequence"/>
</dbReference>
<reference evidence="1 2" key="1">
    <citation type="submission" date="2015-11" db="EMBL/GenBank/DDBJ databases">
        <authorList>
            <person name="Lin W."/>
        </authorList>
    </citation>
    <scope>NUCLEOTIDE SEQUENCE [LARGE SCALE GENOMIC DNA]</scope>
    <source>
        <strain evidence="1 2">HCH-1</strain>
    </source>
</reference>
<sequence length="54" mass="5910">MVEITPVLPLHAIVPDDAVTVPEPVPDFTIVRVRVLEVVELNVAVTSFEDVIDT</sequence>
<comment type="caution">
    <text evidence="1">The sequence shown here is derived from an EMBL/GenBank/DDBJ whole genome shotgun (WGS) entry which is preliminary data.</text>
</comment>
<organism evidence="1 2">
    <name type="scientific">Candidatus Magnetominusculus xianensis</name>
    <dbReference type="NCBI Taxonomy" id="1748249"/>
    <lineage>
        <taxon>Bacteria</taxon>
        <taxon>Pseudomonadati</taxon>
        <taxon>Nitrospirota</taxon>
        <taxon>Nitrospiria</taxon>
        <taxon>Nitrospirales</taxon>
        <taxon>Nitrospiraceae</taxon>
        <taxon>Candidatus Magnetominusculus</taxon>
    </lineage>
</organism>
<proteinExistence type="predicted"/>